<sequence>MSIWKAALLSALIPVAALPALAQDAEVIAPTEQPRAERLFQMFDFDGDGTVTRAEVENAPELRFQAADADGNGVLDRAELVAQGTARAEARIAARVEAGVDQMIDRADADGDGVLGAEEMANARPDRGDVGPRGMRGAWGDRAERGQVAGRGGMPDPARLFDMVDADDDGVVSEAEFTAAMEQMMQRRDGGRRGWGHRG</sequence>
<dbReference type="InterPro" id="IPR002048">
    <property type="entry name" value="EF_hand_dom"/>
</dbReference>
<dbReference type="HOGENOM" id="CLU_091273_2_0_5"/>
<dbReference type="STRING" id="1294273.roselon_00041"/>
<feature type="domain" description="EF-hand" evidence="2">
    <location>
        <begin position="152"/>
        <end position="187"/>
    </location>
</feature>
<keyword evidence="1" id="KW-0732">Signal</keyword>
<dbReference type="RefSeq" id="WP_156945636.1">
    <property type="nucleotide sequence ID" value="NZ_CP004372.1"/>
</dbReference>
<dbReference type="GO" id="GO:0005509">
    <property type="term" value="F:calcium ion binding"/>
    <property type="evidence" value="ECO:0007669"/>
    <property type="project" value="InterPro"/>
</dbReference>
<dbReference type="EMBL" id="CP004372">
    <property type="protein sequence ID" value="AHM02508.1"/>
    <property type="molecule type" value="Genomic_DNA"/>
</dbReference>
<name>W8RND5_9RHOB</name>
<evidence type="ECO:0000313" key="4">
    <source>
        <dbReference type="Proteomes" id="UP000019593"/>
    </source>
</evidence>
<gene>
    <name evidence="3" type="ORF">roselon_00041</name>
</gene>
<evidence type="ECO:0000256" key="1">
    <source>
        <dbReference type="SAM" id="SignalP"/>
    </source>
</evidence>
<dbReference type="Pfam" id="PF13202">
    <property type="entry name" value="EF-hand_5"/>
    <property type="match status" value="3"/>
</dbReference>
<reference evidence="3 4" key="1">
    <citation type="submission" date="2013-03" db="EMBL/GenBank/DDBJ databases">
        <authorList>
            <person name="Fiebig A."/>
            <person name="Goeker M."/>
            <person name="Klenk H.-P.P."/>
        </authorList>
    </citation>
    <scope>NUCLEOTIDE SEQUENCE [LARGE SCALE GENOMIC DNA]</scope>
    <source>
        <strain evidence="4">DSM 19469</strain>
    </source>
</reference>
<proteinExistence type="predicted"/>
<dbReference type="InterPro" id="IPR018247">
    <property type="entry name" value="EF_Hand_1_Ca_BS"/>
</dbReference>
<dbReference type="PROSITE" id="PS50222">
    <property type="entry name" value="EF_HAND_2"/>
    <property type="match status" value="3"/>
</dbReference>
<organism evidence="3 4">
    <name type="scientific">Roseicyclus elongatus DSM 19469</name>
    <dbReference type="NCBI Taxonomy" id="1294273"/>
    <lineage>
        <taxon>Bacteria</taxon>
        <taxon>Pseudomonadati</taxon>
        <taxon>Pseudomonadota</taxon>
        <taxon>Alphaproteobacteria</taxon>
        <taxon>Rhodobacterales</taxon>
        <taxon>Roseobacteraceae</taxon>
        <taxon>Roseicyclus</taxon>
    </lineage>
</organism>
<dbReference type="Gene3D" id="1.10.238.10">
    <property type="entry name" value="EF-hand"/>
    <property type="match status" value="3"/>
</dbReference>
<keyword evidence="4" id="KW-1185">Reference proteome</keyword>
<dbReference type="eggNOG" id="COG5126">
    <property type="taxonomic scope" value="Bacteria"/>
</dbReference>
<dbReference type="Proteomes" id="UP000019593">
    <property type="component" value="Chromosome"/>
</dbReference>
<dbReference type="InterPro" id="IPR011992">
    <property type="entry name" value="EF-hand-dom_pair"/>
</dbReference>
<evidence type="ECO:0000313" key="3">
    <source>
        <dbReference type="EMBL" id="AHM02508.1"/>
    </source>
</evidence>
<dbReference type="KEGG" id="red:roselon_00041"/>
<feature type="chain" id="PRO_5004913975" evidence="1">
    <location>
        <begin position="23"/>
        <end position="199"/>
    </location>
</feature>
<protein>
    <submittedName>
        <fullName evidence="3">EF hand domain protein</fullName>
    </submittedName>
</protein>
<feature type="domain" description="EF-hand" evidence="2">
    <location>
        <begin position="31"/>
        <end position="66"/>
    </location>
</feature>
<dbReference type="OrthoDB" id="5470953at2"/>
<dbReference type="PROSITE" id="PS00018">
    <property type="entry name" value="EF_HAND_1"/>
    <property type="match status" value="4"/>
</dbReference>
<feature type="signal peptide" evidence="1">
    <location>
        <begin position="1"/>
        <end position="22"/>
    </location>
</feature>
<dbReference type="SUPFAM" id="SSF47473">
    <property type="entry name" value="EF-hand"/>
    <property type="match status" value="1"/>
</dbReference>
<feature type="domain" description="EF-hand" evidence="2">
    <location>
        <begin position="95"/>
        <end position="130"/>
    </location>
</feature>
<dbReference type="AlphaFoldDB" id="W8RND5"/>
<dbReference type="Pfam" id="PF13405">
    <property type="entry name" value="EF-hand_6"/>
    <property type="match status" value="1"/>
</dbReference>
<dbReference type="SMART" id="SM00054">
    <property type="entry name" value="EFh"/>
    <property type="match status" value="3"/>
</dbReference>
<evidence type="ECO:0000259" key="2">
    <source>
        <dbReference type="PROSITE" id="PS50222"/>
    </source>
</evidence>
<accession>W8RND5</accession>